<accession>A0A2S9KF88</accession>
<dbReference type="InterPro" id="IPR001647">
    <property type="entry name" value="HTH_TetR"/>
</dbReference>
<dbReference type="PROSITE" id="PS50977">
    <property type="entry name" value="HTH_TETR_2"/>
    <property type="match status" value="1"/>
</dbReference>
<name>A0A2S9KF88_9BURK</name>
<comment type="caution">
    <text evidence="5">The sequence shown here is derived from an EMBL/GenBank/DDBJ whole genome shotgun (WGS) entry which is preliminary data.</text>
</comment>
<reference evidence="4 7" key="2">
    <citation type="submission" date="2019-09" db="EMBL/GenBank/DDBJ databases">
        <title>Identification of Malikia spinosa a prominent benzene-, toluene-, and ethylbenzene-degrading bacterium: enrichment, isolation and whole genome sequencing.</title>
        <authorList>
            <person name="Tancsics A."/>
            <person name="Revesz F."/>
            <person name="Kriszt B."/>
        </authorList>
    </citation>
    <scope>NUCLEOTIDE SEQUENCE [LARGE SCALE GENOMIC DNA]</scope>
    <source>
        <strain evidence="4 7">AB6</strain>
    </source>
</reference>
<dbReference type="InterPro" id="IPR009057">
    <property type="entry name" value="Homeodomain-like_sf"/>
</dbReference>
<reference evidence="5 6" key="1">
    <citation type="submission" date="2018-03" db="EMBL/GenBank/DDBJ databases">
        <title>Comparative genomics illustrates the genes involved in a hyperalkaliphilic mechanisms of Serpentinomonas isolated from highly-alkaline calcium-rich serpentinized springs.</title>
        <authorList>
            <person name="Suzuki S."/>
            <person name="Ishii S."/>
            <person name="Walworth N."/>
            <person name="Bird L."/>
            <person name="Kuenen J.G."/>
            <person name="Nealson K.H."/>
        </authorList>
    </citation>
    <scope>NUCLEOTIDE SEQUENCE [LARGE SCALE GENOMIC DNA]</scope>
    <source>
        <strain evidence="5 6">83</strain>
    </source>
</reference>
<dbReference type="SUPFAM" id="SSF46689">
    <property type="entry name" value="Homeodomain-like"/>
    <property type="match status" value="1"/>
</dbReference>
<evidence type="ECO:0000313" key="6">
    <source>
        <dbReference type="Proteomes" id="UP000238326"/>
    </source>
</evidence>
<dbReference type="AlphaFoldDB" id="A0A2S9KF88"/>
<evidence type="ECO:0000256" key="2">
    <source>
        <dbReference type="PROSITE-ProRule" id="PRU00335"/>
    </source>
</evidence>
<sequence length="194" mass="20749">MLQVATSLFLDRGFGRTTLDLVAQHAEVGKSSLYARYPSKGALFAAVVSRSIQTMFDHLTPVPQGLNLVQRLQAVGEALIEGMLHPRCVAFMRITAAEADNFPDLALTAYQVSFDGAVLYVLKGLGAANLAAAGPGLTALAQRFVEVAVQPLSFQAAFGVDAALLRQRASACVRDAIELLQEKIAMTDWGQART</sequence>
<dbReference type="Proteomes" id="UP000238326">
    <property type="component" value="Unassembled WGS sequence"/>
</dbReference>
<dbReference type="GO" id="GO:0000976">
    <property type="term" value="F:transcription cis-regulatory region binding"/>
    <property type="evidence" value="ECO:0007669"/>
    <property type="project" value="TreeGrafter"/>
</dbReference>
<dbReference type="PANTHER" id="PTHR30055">
    <property type="entry name" value="HTH-TYPE TRANSCRIPTIONAL REGULATOR RUTR"/>
    <property type="match status" value="1"/>
</dbReference>
<keyword evidence="1 2" id="KW-0238">DNA-binding</keyword>
<evidence type="ECO:0000259" key="3">
    <source>
        <dbReference type="PROSITE" id="PS50977"/>
    </source>
</evidence>
<dbReference type="Gene3D" id="1.10.357.10">
    <property type="entry name" value="Tetracycline Repressor, domain 2"/>
    <property type="match status" value="1"/>
</dbReference>
<protein>
    <submittedName>
        <fullName evidence="5">TetR/AcrR family transcriptional regulator</fullName>
    </submittedName>
</protein>
<dbReference type="GO" id="GO:0003700">
    <property type="term" value="F:DNA-binding transcription factor activity"/>
    <property type="evidence" value="ECO:0007669"/>
    <property type="project" value="TreeGrafter"/>
</dbReference>
<feature type="domain" description="HTH tetR-type" evidence="3">
    <location>
        <begin position="1"/>
        <end position="55"/>
    </location>
</feature>
<dbReference type="PANTHER" id="PTHR30055:SF146">
    <property type="entry name" value="HTH-TYPE TRANSCRIPTIONAL DUAL REGULATOR CECR"/>
    <property type="match status" value="1"/>
</dbReference>
<evidence type="ECO:0000313" key="7">
    <source>
        <dbReference type="Proteomes" id="UP000481947"/>
    </source>
</evidence>
<dbReference type="Pfam" id="PF00440">
    <property type="entry name" value="TetR_N"/>
    <property type="match status" value="1"/>
</dbReference>
<evidence type="ECO:0000313" key="5">
    <source>
        <dbReference type="EMBL" id="PRD69045.1"/>
    </source>
</evidence>
<feature type="DNA-binding region" description="H-T-H motif" evidence="2">
    <location>
        <begin position="18"/>
        <end position="37"/>
    </location>
</feature>
<organism evidence="5 6">
    <name type="scientific">Malikia spinosa</name>
    <dbReference type="NCBI Taxonomy" id="86180"/>
    <lineage>
        <taxon>Bacteria</taxon>
        <taxon>Pseudomonadati</taxon>
        <taxon>Pseudomonadota</taxon>
        <taxon>Betaproteobacteria</taxon>
        <taxon>Burkholderiales</taxon>
        <taxon>Comamonadaceae</taxon>
        <taxon>Malikia</taxon>
    </lineage>
</organism>
<dbReference type="PRINTS" id="PR00455">
    <property type="entry name" value="HTHTETR"/>
</dbReference>
<evidence type="ECO:0000313" key="4">
    <source>
        <dbReference type="EMBL" id="MYZ52243.1"/>
    </source>
</evidence>
<dbReference type="InterPro" id="IPR039536">
    <property type="entry name" value="TetR_C_Proteobacteria"/>
</dbReference>
<dbReference type="InterPro" id="IPR050109">
    <property type="entry name" value="HTH-type_TetR-like_transc_reg"/>
</dbReference>
<proteinExistence type="predicted"/>
<gene>
    <name evidence="5" type="ORF">C6P61_08065</name>
    <name evidence="4" type="ORF">F5985_08855</name>
</gene>
<dbReference type="EMBL" id="PVLR01000020">
    <property type="protein sequence ID" value="PRD69045.1"/>
    <property type="molecule type" value="Genomic_DNA"/>
</dbReference>
<evidence type="ECO:0000256" key="1">
    <source>
        <dbReference type="ARBA" id="ARBA00023125"/>
    </source>
</evidence>
<dbReference type="Pfam" id="PF14246">
    <property type="entry name" value="TetR_C_7"/>
    <property type="match status" value="1"/>
</dbReference>
<dbReference type="Proteomes" id="UP000481947">
    <property type="component" value="Unassembled WGS sequence"/>
</dbReference>
<keyword evidence="6" id="KW-1185">Reference proteome</keyword>
<dbReference type="OrthoDB" id="8595767at2"/>
<dbReference type="EMBL" id="VYSB01000008">
    <property type="protein sequence ID" value="MYZ52243.1"/>
    <property type="molecule type" value="Genomic_DNA"/>
</dbReference>